<comment type="caution">
    <text evidence="2">The sequence shown here is derived from an EMBL/GenBank/DDBJ whole genome shotgun (WGS) entry which is preliminary data.</text>
</comment>
<dbReference type="Proteomes" id="UP000663851">
    <property type="component" value="Unassembled WGS sequence"/>
</dbReference>
<proteinExistence type="predicted"/>
<evidence type="ECO:0000313" key="3">
    <source>
        <dbReference type="Proteomes" id="UP000663851"/>
    </source>
</evidence>
<dbReference type="EMBL" id="CAJNYD010002394">
    <property type="protein sequence ID" value="CAF3415947.1"/>
    <property type="molecule type" value="Genomic_DNA"/>
</dbReference>
<dbReference type="NCBIfam" id="TIGR04131">
    <property type="entry name" value="Bac_Flav_CTERM"/>
    <property type="match status" value="1"/>
</dbReference>
<name>A0A820N270_9BILA</name>
<evidence type="ECO:0000313" key="2">
    <source>
        <dbReference type="EMBL" id="CAF4381404.1"/>
    </source>
</evidence>
<dbReference type="Proteomes" id="UP000663833">
    <property type="component" value="Unassembled WGS sequence"/>
</dbReference>
<dbReference type="AlphaFoldDB" id="A0A820N270"/>
<gene>
    <name evidence="2" type="ORF">HFQ381_LOCUS18766</name>
    <name evidence="1" type="ORF">LUA448_LOCUS18966</name>
</gene>
<dbReference type="InterPro" id="IPR026341">
    <property type="entry name" value="T9SS_type_B"/>
</dbReference>
<protein>
    <recommendedName>
        <fullName evidence="4">T9SS type B sorting domain-containing protein</fullName>
    </recommendedName>
</protein>
<reference evidence="2" key="1">
    <citation type="submission" date="2021-02" db="EMBL/GenBank/DDBJ databases">
        <authorList>
            <person name="Nowell W R."/>
        </authorList>
    </citation>
    <scope>NUCLEOTIDE SEQUENCE</scope>
</reference>
<dbReference type="Pfam" id="PF13585">
    <property type="entry name" value="CHU_C"/>
    <property type="match status" value="1"/>
</dbReference>
<organism evidence="2 3">
    <name type="scientific">Rotaria socialis</name>
    <dbReference type="NCBI Taxonomy" id="392032"/>
    <lineage>
        <taxon>Eukaryota</taxon>
        <taxon>Metazoa</taxon>
        <taxon>Spiralia</taxon>
        <taxon>Gnathifera</taxon>
        <taxon>Rotifera</taxon>
        <taxon>Eurotatoria</taxon>
        <taxon>Bdelloidea</taxon>
        <taxon>Philodinida</taxon>
        <taxon>Philodinidae</taxon>
        <taxon>Rotaria</taxon>
    </lineage>
</organism>
<evidence type="ECO:0000313" key="1">
    <source>
        <dbReference type="EMBL" id="CAF3415947.1"/>
    </source>
</evidence>
<evidence type="ECO:0008006" key="4">
    <source>
        <dbReference type="Google" id="ProtNLM"/>
    </source>
</evidence>
<sequence length="610" mass="67378">MVQCQTPYTGTHQFDLSTKNSEVLGTQAATAFAVSYHSSLANANGNISPLPILYTNTLPTETIYARIENNSHTACYDTKSFQIKVISQPVLSTVTPYKICDDATNDGIANFDLNTKTTEVLNGQSSTTFVVKYFYDSANANAGTNAITVPINSNNTTIYYSIEANSNSSCKVISSFNLVVNALPKANSCNTIFMCDNGNDNVENFNLGSQNIAILNGQNPANFTVSYHFSQADANTNSNPLPSIYTNTSNPQTIFVRVTNNANPTCYDTTSFAIGLWQKPVTTQPIDLTTCDDASNDGKENFNLGSQTATILGLQNLADFTVSYHATQPQANSGANPLPNNFTNTTALQQTIYIRVTNNLSNSCFDASKQFTLNVKPKPQIVMNDSYSICEGTFKDITAPAGFSSYEWKKGTTIIGTQPTIRITVAENYSLTVTKNYGTIICSDTKNFTVFNSNKAKITKIDIQDWTDNENTIEVFVTGDGDYQYSLDNTNFQDSPIFTGLGTGQYTIFVDDKKGCGYSFKDIFLLIYPKFFSPNGDGINDYWKIKFSEKEPNLTVKIFNRYGTLIKELRKNSSWNGLNQDNSQVLSDDYWFVVTRQDGKVYKGHFALVR</sequence>
<dbReference type="EMBL" id="CAJOBO010001471">
    <property type="protein sequence ID" value="CAF4381404.1"/>
    <property type="molecule type" value="Genomic_DNA"/>
</dbReference>
<accession>A0A820N270</accession>